<gene>
    <name evidence="2 4" type="primary">Txnl1</name>
    <name evidence="2" type="ORF">rCG_46831</name>
</gene>
<keyword evidence="1" id="KW-1133">Transmembrane helix</keyword>
<feature type="transmembrane region" description="Helical" evidence="1">
    <location>
        <begin position="6"/>
        <end position="25"/>
    </location>
</feature>
<dbReference type="EMBL" id="CH473971">
    <property type="protein sequence ID" value="EDM14659.1"/>
    <property type="molecule type" value="Genomic_DNA"/>
</dbReference>
<proteinExistence type="predicted"/>
<accession>A6IXM6</accession>
<dbReference type="EMBL" id="CH473971">
    <property type="protein sequence ID" value="EDM14657.1"/>
    <property type="molecule type" value="Genomic_DNA"/>
</dbReference>
<evidence type="ECO:0000313" key="2">
    <source>
        <dbReference type="EMBL" id="EDM14659.1"/>
    </source>
</evidence>
<dbReference type="EMBL" id="CH473971">
    <property type="protein sequence ID" value="EDM14656.1"/>
    <property type="molecule type" value="Genomic_DNA"/>
</dbReference>
<dbReference type="Proteomes" id="UP000234681">
    <property type="component" value="Chromosome 18"/>
</dbReference>
<keyword evidence="1" id="KW-0472">Membrane</keyword>
<evidence type="ECO:0000313" key="4">
    <source>
        <dbReference type="RGD" id="621717"/>
    </source>
</evidence>
<evidence type="ECO:0000256" key="1">
    <source>
        <dbReference type="SAM" id="Phobius"/>
    </source>
</evidence>
<reference evidence="3" key="3">
    <citation type="submission" date="2005-09" db="EMBL/GenBank/DDBJ databases">
        <authorList>
            <person name="Mural R.J."/>
            <person name="Li P.W."/>
            <person name="Adams M.D."/>
            <person name="Amanatides P.G."/>
            <person name="Baden-Tillson H."/>
            <person name="Barnstead M."/>
            <person name="Chin S.H."/>
            <person name="Dew I."/>
            <person name="Evans C.A."/>
            <person name="Ferriera S."/>
            <person name="Flanigan M."/>
            <person name="Fosler C."/>
            <person name="Glodek A."/>
            <person name="Gu Z."/>
            <person name="Holt R.A."/>
            <person name="Jennings D."/>
            <person name="Kraft C.L."/>
            <person name="Lu F."/>
            <person name="Nguyen T."/>
            <person name="Nusskern D.R."/>
            <person name="Pfannkoch C.M."/>
            <person name="Sitter C."/>
            <person name="Sutton G.G."/>
            <person name="Venter J.C."/>
            <person name="Wang Z."/>
            <person name="Woodage T."/>
            <person name="Zheng X.H."/>
            <person name="Zhong F."/>
        </authorList>
    </citation>
    <scope>NUCLEOTIDE SEQUENCE [LARGE SCALE GENOMIC DNA]</scope>
    <source>
        <strain>BN</strain>
        <strain evidence="3">Sprague-Dawley</strain>
    </source>
</reference>
<name>A6IXM6_RAT</name>
<reference evidence="2" key="2">
    <citation type="submission" date="2005-07" db="EMBL/GenBank/DDBJ databases">
        <authorList>
            <person name="Mural R.J."/>
            <person name="Li P.W."/>
            <person name="Adams M.D."/>
            <person name="Amanatides P.G."/>
            <person name="Baden-Tillson H."/>
            <person name="Barnstead M."/>
            <person name="Chin S.H."/>
            <person name="Dew I."/>
            <person name="Evans C.A."/>
            <person name="Ferriera S."/>
            <person name="Flanigan M."/>
            <person name="Fosler C."/>
            <person name="Glodek A."/>
            <person name="Gu Z."/>
            <person name="Holt R.A."/>
            <person name="Jennings D."/>
            <person name="Kraft C.L."/>
            <person name="Lu F."/>
            <person name="Nguyen T."/>
            <person name="Nusskern D.R."/>
            <person name="Pfannkoch C.M."/>
            <person name="Sitter C."/>
            <person name="Sutton G.G."/>
            <person name="Venter J.C."/>
            <person name="Wang Z."/>
            <person name="Woodage T."/>
            <person name="Zheng X.H."/>
            <person name="Zhong F."/>
        </authorList>
    </citation>
    <scope>NUCLEOTIDE SEQUENCE</scope>
    <source>
        <strain evidence="2">BN</strain>
        <strain evidence="3">BN, Sprague-Dawley</strain>
    </source>
</reference>
<dbReference type="RGD" id="621717">
    <property type="gene designation" value="Txnl1"/>
</dbReference>
<evidence type="ECO:0000313" key="3">
    <source>
        <dbReference type="Proteomes" id="UP000234681"/>
    </source>
</evidence>
<organism evidence="2 3">
    <name type="scientific">Rattus norvegicus</name>
    <name type="common">Rat</name>
    <dbReference type="NCBI Taxonomy" id="10116"/>
    <lineage>
        <taxon>Eukaryota</taxon>
        <taxon>Metazoa</taxon>
        <taxon>Chordata</taxon>
        <taxon>Craniata</taxon>
        <taxon>Vertebrata</taxon>
        <taxon>Euteleostomi</taxon>
        <taxon>Mammalia</taxon>
        <taxon>Eutheria</taxon>
        <taxon>Euarchontoglires</taxon>
        <taxon>Glires</taxon>
        <taxon>Rodentia</taxon>
        <taxon>Myomorpha</taxon>
        <taxon>Muroidea</taxon>
        <taxon>Muridae</taxon>
        <taxon>Murinae</taxon>
        <taxon>Rattus</taxon>
    </lineage>
</organism>
<dbReference type="AlphaFoldDB" id="A6IXM6"/>
<reference evidence="2" key="1">
    <citation type="journal article" date="2005" name="Genome Res.">
        <title>Gene and alternative splicing annotation with AIR.</title>
        <authorList>
            <person name="Florea L."/>
            <person name="Di Francesco V."/>
            <person name="Miller J."/>
            <person name="Turner R."/>
            <person name="Yao A."/>
            <person name="Harris M."/>
            <person name="Walenz B."/>
            <person name="Mobarry C."/>
            <person name="Merkulov G.V."/>
            <person name="Charlab R."/>
            <person name="Dew I."/>
            <person name="Deng Z."/>
            <person name="Istrail S."/>
            <person name="Li P."/>
            <person name="Sutton G."/>
        </authorList>
    </citation>
    <scope>NUCLEOTIDE SEQUENCE</scope>
    <source>
        <strain evidence="2">BN</strain>
    </source>
</reference>
<protein>
    <submittedName>
        <fullName evidence="2">Thioredoxin-like 1, isoform CRA_b</fullName>
    </submittedName>
</protein>
<sequence>MFKYFIFYVHVCFASVCVFMWVWCLTEARRASETLEKGWELLGNCRVGGRNKPRPLQDCCSSPQGCLVLDYFKSICKTIICNSVTHLRTFLSRNSTEIRPLDTNVFIHNYEKTIVVVEVVLKYSFSETCVLT</sequence>
<keyword evidence="1" id="KW-0812">Transmembrane</keyword>